<dbReference type="KEGG" id="agm:DCE93_02130"/>
<dbReference type="Pfam" id="PF01266">
    <property type="entry name" value="DAO"/>
    <property type="match status" value="1"/>
</dbReference>
<dbReference type="PANTHER" id="PTHR13847:SF281">
    <property type="entry name" value="FAD DEPENDENT OXIDOREDUCTASE DOMAIN-CONTAINING PROTEIN"/>
    <property type="match status" value="1"/>
</dbReference>
<name>A0A2S0WTI8_9MICO</name>
<dbReference type="Proteomes" id="UP000244729">
    <property type="component" value="Chromosome"/>
</dbReference>
<evidence type="ECO:0000313" key="2">
    <source>
        <dbReference type="EMBL" id="AWB94610.1"/>
    </source>
</evidence>
<dbReference type="EMBL" id="CP028913">
    <property type="protein sequence ID" value="AWB94610.1"/>
    <property type="molecule type" value="Genomic_DNA"/>
</dbReference>
<dbReference type="OrthoDB" id="9805852at2"/>
<dbReference type="RefSeq" id="WP_108594434.1">
    <property type="nucleotide sequence ID" value="NZ_CP028913.1"/>
</dbReference>
<reference evidence="2 3" key="1">
    <citation type="submission" date="2018-04" db="EMBL/GenBank/DDBJ databases">
        <authorList>
            <person name="Li J."/>
        </authorList>
    </citation>
    <scope>NUCLEOTIDE SEQUENCE [LARGE SCALE GENOMIC DNA]</scope>
    <source>
        <strain evidence="3">30A</strain>
    </source>
</reference>
<organism evidence="2 3">
    <name type="scientific">Agromyces badenianii</name>
    <dbReference type="NCBI Taxonomy" id="2080742"/>
    <lineage>
        <taxon>Bacteria</taxon>
        <taxon>Bacillati</taxon>
        <taxon>Actinomycetota</taxon>
        <taxon>Actinomycetes</taxon>
        <taxon>Micrococcales</taxon>
        <taxon>Microbacteriaceae</taxon>
        <taxon>Agromyces</taxon>
    </lineage>
</organism>
<sequence length="482" mass="53486">MGTTVFERRRPPASVVSHSLERTARSVFWLDDLPAGAVGGRPKLAGHRVADLVIVGGGYTGLWSAVLAKRRNPNARVVLVEAKSIGWAASGRNGGFCEASLTHGQENGMARWPKEMATLDRLGLANLDAIEAAEADYGMDFHFERTGQLAPAVEEHQVEWLREWHAEATERGEEGVVYLDEHEAQAAVASPTYLAAVWEQRTNGMLHPARLASELARVAEELGVEIFEHSPVKRLDTPGSTGAVSMITDDGRVDAERAVLATNVFPSLVKRNRLMTVPVYDYVLMTEPLSPRQLADIGWGDRQGIGDLANQFHYYRLSKDHRILFGGYDAIYHYGRKVRSEYENRPETWQRLASHFFTTFPQLEGLRFSHQWAGAIDTSTQFTAFFGTARDDRVAYAAGFTGLGVGSTRFAAEVMLDLLEGRDNERTSLEMVRKRPLPFPPEPAASIGINATRWSLDRADHNRGRRNLLLKTLDALGLGFDS</sequence>
<dbReference type="Gene3D" id="3.50.50.60">
    <property type="entry name" value="FAD/NAD(P)-binding domain"/>
    <property type="match status" value="1"/>
</dbReference>
<dbReference type="SUPFAM" id="SSF51905">
    <property type="entry name" value="FAD/NAD(P)-binding domain"/>
    <property type="match status" value="1"/>
</dbReference>
<dbReference type="InterPro" id="IPR036188">
    <property type="entry name" value="FAD/NAD-bd_sf"/>
</dbReference>
<protein>
    <submittedName>
        <fullName evidence="2">FAD-dependent oxidoreductase</fullName>
    </submittedName>
</protein>
<accession>A0A2S0WTI8</accession>
<proteinExistence type="predicted"/>
<evidence type="ECO:0000259" key="1">
    <source>
        <dbReference type="Pfam" id="PF01266"/>
    </source>
</evidence>
<feature type="domain" description="FAD dependent oxidoreductase" evidence="1">
    <location>
        <begin position="51"/>
        <end position="417"/>
    </location>
</feature>
<keyword evidence="3" id="KW-1185">Reference proteome</keyword>
<dbReference type="PANTHER" id="PTHR13847">
    <property type="entry name" value="SARCOSINE DEHYDROGENASE-RELATED"/>
    <property type="match status" value="1"/>
</dbReference>
<dbReference type="GO" id="GO:0005737">
    <property type="term" value="C:cytoplasm"/>
    <property type="evidence" value="ECO:0007669"/>
    <property type="project" value="TreeGrafter"/>
</dbReference>
<evidence type="ECO:0000313" key="3">
    <source>
        <dbReference type="Proteomes" id="UP000244729"/>
    </source>
</evidence>
<gene>
    <name evidence="2" type="ORF">DCE93_02130</name>
</gene>
<dbReference type="AlphaFoldDB" id="A0A2S0WTI8"/>
<dbReference type="Gene3D" id="3.30.9.10">
    <property type="entry name" value="D-Amino Acid Oxidase, subunit A, domain 2"/>
    <property type="match status" value="1"/>
</dbReference>
<dbReference type="InterPro" id="IPR006076">
    <property type="entry name" value="FAD-dep_OxRdtase"/>
</dbReference>